<organism evidence="1 2">
    <name type="scientific">Nostoc flagelliforme CCNUN1</name>
    <dbReference type="NCBI Taxonomy" id="2038116"/>
    <lineage>
        <taxon>Bacteria</taxon>
        <taxon>Bacillati</taxon>
        <taxon>Cyanobacteriota</taxon>
        <taxon>Cyanophyceae</taxon>
        <taxon>Nostocales</taxon>
        <taxon>Nostocaceae</taxon>
        <taxon>Nostoc</taxon>
    </lineage>
</organism>
<dbReference type="KEGG" id="nfl:COO91_03382"/>
<dbReference type="AlphaFoldDB" id="A0A2K8SPS3"/>
<gene>
    <name evidence="1" type="ORF">COO91_03382</name>
</gene>
<dbReference type="EMBL" id="CP024785">
    <property type="protein sequence ID" value="AUB37437.1"/>
    <property type="molecule type" value="Genomic_DNA"/>
</dbReference>
<protein>
    <submittedName>
        <fullName evidence="1">Uncharacterized protein</fullName>
    </submittedName>
</protein>
<accession>A0A2K8SPS3</accession>
<sequence length="102" mass="11759">MPDENELRIKFKTDEEWDLLTLIRVKAHSEGLSVEQYVINELKKCIELSAPPPPQNPTFSPTQMDEVRRRINNVDMSLRSEVRKVKKDISFLAEAIAAIQAH</sequence>
<dbReference type="Proteomes" id="UP000232003">
    <property type="component" value="Chromosome"/>
</dbReference>
<evidence type="ECO:0000313" key="1">
    <source>
        <dbReference type="EMBL" id="AUB37437.1"/>
    </source>
</evidence>
<keyword evidence="2" id="KW-1185">Reference proteome</keyword>
<reference evidence="1 2" key="1">
    <citation type="submission" date="2017-11" db="EMBL/GenBank/DDBJ databases">
        <title>Complete genome of a free-living desiccation-tolerant cyanobacterium and its photosynthetic adaptation to extreme terrestrial habitat.</title>
        <authorList>
            <person name="Shang J."/>
        </authorList>
    </citation>
    <scope>NUCLEOTIDE SEQUENCE [LARGE SCALE GENOMIC DNA]</scope>
    <source>
        <strain evidence="1 2">CCNUN1</strain>
    </source>
</reference>
<dbReference type="RefSeq" id="WP_100899078.1">
    <property type="nucleotide sequence ID" value="NZ_CAWNNC010000001.1"/>
</dbReference>
<name>A0A2K8SPS3_9NOSO</name>
<proteinExistence type="predicted"/>
<evidence type="ECO:0000313" key="2">
    <source>
        <dbReference type="Proteomes" id="UP000232003"/>
    </source>
</evidence>